<feature type="compositionally biased region" description="Basic and acidic residues" evidence="2">
    <location>
        <begin position="711"/>
        <end position="725"/>
    </location>
</feature>
<dbReference type="PANTHER" id="PTHR33087">
    <property type="entry name" value="OS07G0539200 PROTEIN"/>
    <property type="match status" value="1"/>
</dbReference>
<feature type="region of interest" description="Disordered" evidence="2">
    <location>
        <begin position="691"/>
        <end position="726"/>
    </location>
</feature>
<evidence type="ECO:0000256" key="2">
    <source>
        <dbReference type="SAM" id="MobiDB-lite"/>
    </source>
</evidence>
<feature type="region of interest" description="Disordered" evidence="2">
    <location>
        <begin position="167"/>
        <end position="216"/>
    </location>
</feature>
<dbReference type="AlphaFoldDB" id="A0AAD8SPT2"/>
<reference evidence="5" key="1">
    <citation type="submission" date="2023-07" db="EMBL/GenBank/DDBJ databases">
        <title>A chromosome-level genome assembly of Lolium multiflorum.</title>
        <authorList>
            <person name="Chen Y."/>
            <person name="Copetti D."/>
            <person name="Kolliker R."/>
            <person name="Studer B."/>
        </authorList>
    </citation>
    <scope>NUCLEOTIDE SEQUENCE</scope>
    <source>
        <strain evidence="5">02402/16</strain>
        <tissue evidence="5">Leaf</tissue>
    </source>
</reference>
<feature type="region of interest" description="Disordered" evidence="2">
    <location>
        <begin position="607"/>
        <end position="639"/>
    </location>
</feature>
<keyword evidence="1" id="KW-0479">Metal-binding</keyword>
<evidence type="ECO:0000313" key="6">
    <source>
        <dbReference type="Proteomes" id="UP001231189"/>
    </source>
</evidence>
<dbReference type="GO" id="GO:0003676">
    <property type="term" value="F:nucleic acid binding"/>
    <property type="evidence" value="ECO:0007669"/>
    <property type="project" value="InterPro"/>
</dbReference>
<feature type="compositionally biased region" description="Polar residues" evidence="2">
    <location>
        <begin position="23"/>
        <end position="32"/>
    </location>
</feature>
<proteinExistence type="predicted"/>
<dbReference type="SUPFAM" id="SSF57756">
    <property type="entry name" value="Retrovirus zinc finger-like domains"/>
    <property type="match status" value="1"/>
</dbReference>
<keyword evidence="1" id="KW-0863">Zinc-finger</keyword>
<dbReference type="InterPro" id="IPR001878">
    <property type="entry name" value="Znf_CCHC"/>
</dbReference>
<dbReference type="PROSITE" id="PS50158">
    <property type="entry name" value="ZF_CCHC"/>
    <property type="match status" value="2"/>
</dbReference>
<accession>A0AAD8SPT2</accession>
<sequence>MAGSGRGQGVAEPVSIWRRIPSSPESAASQPRRTGEKLDVSGMGLSSESAGSESPGVDSRDARRGDLEVNPPMAEQPWERPKPSRKTRWRGRVETRSAAVAASSRQVAPEMQGLCFKCFRPGHHKQECPNDPVCFRCGSDGHEAKACKRPRSPPSEDELRRAALANFARQAPRGIQDPRHPRRQAGARPPPAETPVPPPPPPPLEDPSWPNLLRPASPVEPQAQRRRLVAQDGPVEESPVPLCVVRRSAAMADLERRLHHAVIVRAGGDRPEVTCAQVAAALEAELGITSEGCSVHPFYPEGFLLVLATADMRWSILSRPSVEHAGLSLFFRPWTRLVQASKVCQRRRVQLVLEGVPPHAWSRETAEEVLGSSCVVEELAPETRMRTDLSLFRLSAWADSLEVIPSVRMLVIPEPEEVAGNTGALALRHREEVSTLRYRVLIHVDSVEEDRVLRERTESGEDPSASQGSMGGNGRVRRRLPWTRGVPDRRGGGGGAAGAVDASGSRSYRQVVLESLDWKIPEMEGQEVCHVESSEADLPVSNVVLEKTATDHARDKRAAATLQAGRVGRVEPMEKQLLVTYQSRGRQTWVKKQSQKVLLSSSDIAVGEGGAPANEQIPETTMQSLSVATEGGTASEEDREAVVRWMDASDLLSSGEEPEDISGGMDPDAYFSVPLSESVDSDNTRDRTALSIPVEAELGPQLEQEASSGSLKKDLSSHEVSDGRNSEQCIGAGGGARPGFEPEVEDQQGDVGLTQAQVHEEAQIVDMLGSDGGEELLRIKAFCAHILRTLALPLLREVESANKLRADAEPFTPRRVTRRSSSATTATPVPASAKPTRKASVAETVLLKALGFTAFDLAATDEELLAFKRMFDSPVCDQQLRVMAALFGKTMPVNGQEVQGGPAEAMAH</sequence>
<dbReference type="SMART" id="SM00343">
    <property type="entry name" value="ZnF_C2HC"/>
    <property type="match status" value="2"/>
</dbReference>
<feature type="region of interest" description="Disordered" evidence="2">
    <location>
        <begin position="453"/>
        <end position="501"/>
    </location>
</feature>
<feature type="compositionally biased region" description="Low complexity" evidence="2">
    <location>
        <begin position="96"/>
        <end position="106"/>
    </location>
</feature>
<protein>
    <recommendedName>
        <fullName evidence="3">CCHC-type domain-containing protein</fullName>
    </recommendedName>
</protein>
<gene>
    <name evidence="4" type="ORF">QYE76_018802</name>
    <name evidence="5" type="ORF">QYE76_050361</name>
</gene>
<feature type="domain" description="CCHC-type" evidence="3">
    <location>
        <begin position="115"/>
        <end position="130"/>
    </location>
</feature>
<feature type="compositionally biased region" description="Polar residues" evidence="2">
    <location>
        <begin position="617"/>
        <end position="627"/>
    </location>
</feature>
<feature type="region of interest" description="Disordered" evidence="2">
    <location>
        <begin position="809"/>
        <end position="835"/>
    </location>
</feature>
<comment type="caution">
    <text evidence="5">The sequence shown here is derived from an EMBL/GenBank/DDBJ whole genome shotgun (WGS) entry which is preliminary data.</text>
</comment>
<feature type="compositionally biased region" description="Pro residues" evidence="2">
    <location>
        <begin position="188"/>
        <end position="205"/>
    </location>
</feature>
<feature type="domain" description="CCHC-type" evidence="3">
    <location>
        <begin position="134"/>
        <end position="149"/>
    </location>
</feature>
<dbReference type="Gene3D" id="4.10.60.10">
    <property type="entry name" value="Zinc finger, CCHC-type"/>
    <property type="match status" value="1"/>
</dbReference>
<evidence type="ECO:0000313" key="4">
    <source>
        <dbReference type="EMBL" id="KAK1594499.1"/>
    </source>
</evidence>
<feature type="compositionally biased region" description="Low complexity" evidence="2">
    <location>
        <begin position="819"/>
        <end position="834"/>
    </location>
</feature>
<evidence type="ECO:0000256" key="1">
    <source>
        <dbReference type="PROSITE-ProRule" id="PRU00047"/>
    </source>
</evidence>
<dbReference type="EMBL" id="JAUUTY010000698">
    <property type="protein sequence ID" value="KAK1594499.1"/>
    <property type="molecule type" value="Genomic_DNA"/>
</dbReference>
<evidence type="ECO:0000313" key="5">
    <source>
        <dbReference type="EMBL" id="KAK1662202.1"/>
    </source>
</evidence>
<dbReference type="InterPro" id="IPR036875">
    <property type="entry name" value="Znf_CCHC_sf"/>
</dbReference>
<dbReference type="GO" id="GO:0008270">
    <property type="term" value="F:zinc ion binding"/>
    <property type="evidence" value="ECO:0007669"/>
    <property type="project" value="UniProtKB-KW"/>
</dbReference>
<keyword evidence="6" id="KW-1185">Reference proteome</keyword>
<feature type="compositionally biased region" description="Basic and acidic residues" evidence="2">
    <location>
        <begin position="58"/>
        <end position="67"/>
    </location>
</feature>
<name>A0AAD8SPT2_LOLMU</name>
<dbReference type="InterPro" id="IPR053253">
    <property type="entry name" value="Sex_diff_modulator"/>
</dbReference>
<keyword evidence="1" id="KW-0862">Zinc</keyword>
<dbReference type="Proteomes" id="UP001231189">
    <property type="component" value="Unassembled WGS sequence"/>
</dbReference>
<dbReference type="PANTHER" id="PTHR33087:SF42">
    <property type="entry name" value="DUF4283 DOMAIN-CONTAINING PROTEIN"/>
    <property type="match status" value="1"/>
</dbReference>
<evidence type="ECO:0000259" key="3">
    <source>
        <dbReference type="PROSITE" id="PS50158"/>
    </source>
</evidence>
<dbReference type="EMBL" id="JAUUTY010000003">
    <property type="protein sequence ID" value="KAK1662202.1"/>
    <property type="molecule type" value="Genomic_DNA"/>
</dbReference>
<feature type="region of interest" description="Disordered" evidence="2">
    <location>
        <begin position="1"/>
        <end position="106"/>
    </location>
</feature>
<organism evidence="5 6">
    <name type="scientific">Lolium multiflorum</name>
    <name type="common">Italian ryegrass</name>
    <name type="synonym">Lolium perenne subsp. multiflorum</name>
    <dbReference type="NCBI Taxonomy" id="4521"/>
    <lineage>
        <taxon>Eukaryota</taxon>
        <taxon>Viridiplantae</taxon>
        <taxon>Streptophyta</taxon>
        <taxon>Embryophyta</taxon>
        <taxon>Tracheophyta</taxon>
        <taxon>Spermatophyta</taxon>
        <taxon>Magnoliopsida</taxon>
        <taxon>Liliopsida</taxon>
        <taxon>Poales</taxon>
        <taxon>Poaceae</taxon>
        <taxon>BOP clade</taxon>
        <taxon>Pooideae</taxon>
        <taxon>Poodae</taxon>
        <taxon>Poeae</taxon>
        <taxon>Poeae Chloroplast Group 2 (Poeae type)</taxon>
        <taxon>Loliodinae</taxon>
        <taxon>Loliinae</taxon>
        <taxon>Lolium</taxon>
    </lineage>
</organism>